<dbReference type="EMBL" id="JBHUGY010000018">
    <property type="protein sequence ID" value="MFD2053498.1"/>
    <property type="molecule type" value="Genomic_DNA"/>
</dbReference>
<evidence type="ECO:0000259" key="6">
    <source>
        <dbReference type="Pfam" id="PF25954"/>
    </source>
</evidence>
<evidence type="ECO:0000313" key="8">
    <source>
        <dbReference type="EMBL" id="MFD2053498.1"/>
    </source>
</evidence>
<feature type="region of interest" description="Disordered" evidence="4">
    <location>
        <begin position="427"/>
        <end position="447"/>
    </location>
</feature>
<dbReference type="Gene3D" id="2.40.50.100">
    <property type="match status" value="1"/>
</dbReference>
<keyword evidence="9" id="KW-1185">Reference proteome</keyword>
<dbReference type="NCBIfam" id="TIGR01730">
    <property type="entry name" value="RND_mfp"/>
    <property type="match status" value="1"/>
</dbReference>
<evidence type="ECO:0000313" key="9">
    <source>
        <dbReference type="Proteomes" id="UP001597349"/>
    </source>
</evidence>
<dbReference type="PANTHER" id="PTHR30469">
    <property type="entry name" value="MULTIDRUG RESISTANCE PROTEIN MDTA"/>
    <property type="match status" value="1"/>
</dbReference>
<dbReference type="Pfam" id="PF25954">
    <property type="entry name" value="Beta-barrel_RND_2"/>
    <property type="match status" value="1"/>
</dbReference>
<dbReference type="InterPro" id="IPR058625">
    <property type="entry name" value="MdtA-like_BSH"/>
</dbReference>
<comment type="similarity">
    <text evidence="2">Belongs to the membrane fusion protein (MFP) (TC 8.A.1) family.</text>
</comment>
<proteinExistence type="inferred from homology"/>
<reference evidence="9" key="1">
    <citation type="journal article" date="2019" name="Int. J. Syst. Evol. Microbiol.">
        <title>The Global Catalogue of Microorganisms (GCM) 10K type strain sequencing project: providing services to taxonomists for standard genome sequencing and annotation.</title>
        <authorList>
            <consortium name="The Broad Institute Genomics Platform"/>
            <consortium name="The Broad Institute Genome Sequencing Center for Infectious Disease"/>
            <person name="Wu L."/>
            <person name="Ma J."/>
        </authorList>
    </citation>
    <scope>NUCLEOTIDE SEQUENCE [LARGE SCALE GENOMIC DNA]</scope>
    <source>
        <strain evidence="9">CGMCC 1.16226</strain>
    </source>
</reference>
<evidence type="ECO:0000259" key="7">
    <source>
        <dbReference type="Pfam" id="PF25967"/>
    </source>
</evidence>
<dbReference type="Pfam" id="PF25917">
    <property type="entry name" value="BSH_RND"/>
    <property type="match status" value="1"/>
</dbReference>
<evidence type="ECO:0000256" key="3">
    <source>
        <dbReference type="ARBA" id="ARBA00022448"/>
    </source>
</evidence>
<evidence type="ECO:0000256" key="2">
    <source>
        <dbReference type="ARBA" id="ARBA00009477"/>
    </source>
</evidence>
<accession>A0ABW4WBJ0</accession>
<organism evidence="8 9">
    <name type="scientific">Mesorhizobium calcicola</name>
    <dbReference type="NCBI Taxonomy" id="1300310"/>
    <lineage>
        <taxon>Bacteria</taxon>
        <taxon>Pseudomonadati</taxon>
        <taxon>Pseudomonadota</taxon>
        <taxon>Alphaproteobacteria</taxon>
        <taxon>Hyphomicrobiales</taxon>
        <taxon>Phyllobacteriaceae</taxon>
        <taxon>Mesorhizobium</taxon>
    </lineage>
</organism>
<keyword evidence="3" id="KW-0813">Transport</keyword>
<dbReference type="InterPro" id="IPR006143">
    <property type="entry name" value="RND_pump_MFP"/>
</dbReference>
<gene>
    <name evidence="8" type="ORF">ACFSQT_10475</name>
</gene>
<feature type="domain" description="Multidrug resistance protein MdtA-like C-terminal permuted SH3" evidence="7">
    <location>
        <begin position="392"/>
        <end position="419"/>
    </location>
</feature>
<feature type="domain" description="CusB-like beta-barrel" evidence="6">
    <location>
        <begin position="208"/>
        <end position="279"/>
    </location>
</feature>
<name>A0ABW4WBJ0_9HYPH</name>
<dbReference type="Gene3D" id="1.10.287.470">
    <property type="entry name" value="Helix hairpin bin"/>
    <property type="match status" value="1"/>
</dbReference>
<evidence type="ECO:0000256" key="4">
    <source>
        <dbReference type="SAM" id="MobiDB-lite"/>
    </source>
</evidence>
<protein>
    <submittedName>
        <fullName evidence="8">Efflux RND transporter periplasmic adaptor subunit</fullName>
    </submittedName>
</protein>
<dbReference type="Gene3D" id="2.40.30.170">
    <property type="match status" value="1"/>
</dbReference>
<comment type="caution">
    <text evidence="8">The sequence shown here is derived from an EMBL/GenBank/DDBJ whole genome shotgun (WGS) entry which is preliminary data.</text>
</comment>
<evidence type="ECO:0000259" key="5">
    <source>
        <dbReference type="Pfam" id="PF25917"/>
    </source>
</evidence>
<feature type="region of interest" description="Disordered" evidence="4">
    <location>
        <begin position="312"/>
        <end position="379"/>
    </location>
</feature>
<feature type="compositionally biased region" description="Low complexity" evidence="4">
    <location>
        <begin position="349"/>
        <end position="365"/>
    </location>
</feature>
<dbReference type="InterPro" id="IPR058627">
    <property type="entry name" value="MdtA-like_C"/>
</dbReference>
<comment type="subcellular location">
    <subcellularLocation>
        <location evidence="1">Cell envelope</location>
    </subcellularLocation>
</comment>
<dbReference type="RefSeq" id="WP_379018235.1">
    <property type="nucleotide sequence ID" value="NZ_JBHUGY010000018.1"/>
</dbReference>
<dbReference type="Pfam" id="PF25967">
    <property type="entry name" value="RND-MFP_C"/>
    <property type="match status" value="1"/>
</dbReference>
<evidence type="ECO:0000256" key="1">
    <source>
        <dbReference type="ARBA" id="ARBA00004196"/>
    </source>
</evidence>
<dbReference type="InterPro" id="IPR058792">
    <property type="entry name" value="Beta-barrel_RND_2"/>
</dbReference>
<dbReference type="PANTHER" id="PTHR30469:SF11">
    <property type="entry name" value="BLL4320 PROTEIN"/>
    <property type="match status" value="1"/>
</dbReference>
<feature type="domain" description="Multidrug resistance protein MdtA-like barrel-sandwich hybrid" evidence="5">
    <location>
        <begin position="75"/>
        <end position="196"/>
    </location>
</feature>
<sequence length="447" mass="46961">MFKRILRIVIIALVLLVLFVVVGGIVGFNFLRDNGIKQYFATMKPPAATVSTTIAKPSTWTPGVEAIGTVSAVRGVDLTVEVTGIVKDILFHANQKVAADAVLLQLDDAVERADLAATKAQAVSDQTALERAVELQRRGVGSDATLDTARAAASSSASQVLKLQAVLDQKQLKAPFAGTVGIPKIDLGQYLAPGTAVVTLQDLDTMRVDFTVPEQQLPSLKIGQTVRLGIGGREMPYAGTIRGIDPKIDPSSRLVNVRAEVANTEGKLTPGQFVQVRVELPEEQNVLTLPQTALTTSLYGDYIFVVQQAKPAGAPPAKPEEKPAASTTDKSADAQPTDTKPADAKPADAMKPAADATKPAAAAAKPADEPADPAKPAAEGDKAALVLSQVFVKPGRRNAGMVEIVEGLKAGDEVVTAGQNRLFNGMSVNVDNTIDPTKSANKQADQQ</sequence>
<dbReference type="Gene3D" id="2.40.420.20">
    <property type="match status" value="2"/>
</dbReference>
<dbReference type="SUPFAM" id="SSF111369">
    <property type="entry name" value="HlyD-like secretion proteins"/>
    <property type="match status" value="1"/>
</dbReference>
<dbReference type="Proteomes" id="UP001597349">
    <property type="component" value="Unassembled WGS sequence"/>
</dbReference>